<dbReference type="InterPro" id="IPR010813">
    <property type="entry name" value="DUF1413"/>
</dbReference>
<organism evidence="1 2">
    <name type="scientific">Staphylococcus hominis</name>
    <dbReference type="NCBI Taxonomy" id="1290"/>
    <lineage>
        <taxon>Bacteria</taxon>
        <taxon>Bacillati</taxon>
        <taxon>Bacillota</taxon>
        <taxon>Bacilli</taxon>
        <taxon>Bacillales</taxon>
        <taxon>Staphylococcaceae</taxon>
        <taxon>Staphylococcus</taxon>
    </lineage>
</organism>
<protein>
    <recommendedName>
        <fullName evidence="3">DUF1413 domain-containing protein</fullName>
    </recommendedName>
</protein>
<accession>A0A974QNE1</accession>
<evidence type="ECO:0000313" key="2">
    <source>
        <dbReference type="Proteomes" id="UP000241540"/>
    </source>
</evidence>
<proteinExistence type="predicted"/>
<dbReference type="AlphaFoldDB" id="A0A974QNE1"/>
<dbReference type="RefSeq" id="WP_107622719.1">
    <property type="nucleotide sequence ID" value="NZ_JAHCPX010000001.1"/>
</dbReference>
<dbReference type="Proteomes" id="UP000241540">
    <property type="component" value="Unassembled WGS sequence"/>
</dbReference>
<comment type="caution">
    <text evidence="1">The sequence shown here is derived from an EMBL/GenBank/DDBJ whole genome shotgun (WGS) entry which is preliminary data.</text>
</comment>
<evidence type="ECO:0008006" key="3">
    <source>
        <dbReference type="Google" id="ProtNLM"/>
    </source>
</evidence>
<name>A0A974QNE1_STAHO</name>
<evidence type="ECO:0000313" key="1">
    <source>
        <dbReference type="EMBL" id="PTK31030.1"/>
    </source>
</evidence>
<sequence>MSVIAKDFSPLIQALRQKVGRTSFSFRFEDLFTKEEWLHMSVKERTRQEREFIARMDHIPNVRMPFSSKDGYKFKLYNQEYQYNEVKNNFKSLS</sequence>
<gene>
    <name evidence="1" type="ORF">BUZ51_04860</name>
</gene>
<dbReference type="EMBL" id="PZHX01000008">
    <property type="protein sequence ID" value="PTK31030.1"/>
    <property type="molecule type" value="Genomic_DNA"/>
</dbReference>
<dbReference type="Pfam" id="PF07205">
    <property type="entry name" value="DUF1413"/>
    <property type="match status" value="1"/>
</dbReference>
<reference evidence="1 2" key="1">
    <citation type="journal article" date="2016" name="Front. Microbiol.">
        <title>Comprehensive Phylogenetic Analysis of Bovine Non-aureus Staphylococci Species Based on Whole-Genome Sequencing.</title>
        <authorList>
            <person name="Naushad S."/>
            <person name="Barkema H.W."/>
            <person name="Luby C."/>
            <person name="Condas L.A."/>
            <person name="Nobrega D.B."/>
            <person name="Carson D.A."/>
            <person name="De Buck J."/>
        </authorList>
    </citation>
    <scope>NUCLEOTIDE SEQUENCE [LARGE SCALE GENOMIC DNA]</scope>
    <source>
        <strain evidence="1 2">SNUC 5336</strain>
    </source>
</reference>